<sequence length="184" mass="18802">MGSKTVDEAGAETGTKAQSDEETVDVTEDVSYDAEAAEEQASEQPETATETGAPGVGQGAAAIVSVGLALVSLTGSWLGTVAQARDSLYGQLETASGASVSTQIKQVYADSWNANALVAALFALTALIVGVVVLTRPAFGDPDRVRQAPWIKSAAWAGITLGFLGLLLAALKYSNILLAMPTTG</sequence>
<dbReference type="RefSeq" id="WP_152784620.1">
    <property type="nucleotide sequence ID" value="NZ_BAABEQ010000047.1"/>
</dbReference>
<evidence type="ECO:0000256" key="1">
    <source>
        <dbReference type="SAM" id="MobiDB-lite"/>
    </source>
</evidence>
<dbReference type="Proteomes" id="UP000326979">
    <property type="component" value="Unassembled WGS sequence"/>
</dbReference>
<evidence type="ECO:0000256" key="2">
    <source>
        <dbReference type="SAM" id="Phobius"/>
    </source>
</evidence>
<comment type="caution">
    <text evidence="3">The sequence shown here is derived from an EMBL/GenBank/DDBJ whole genome shotgun (WGS) entry which is preliminary data.</text>
</comment>
<accession>A0A5N8W4N7</accession>
<protein>
    <submittedName>
        <fullName evidence="3">Uncharacterized protein</fullName>
    </submittedName>
</protein>
<keyword evidence="2" id="KW-0472">Membrane</keyword>
<dbReference type="OrthoDB" id="3853425at2"/>
<feature type="region of interest" description="Disordered" evidence="1">
    <location>
        <begin position="1"/>
        <end position="54"/>
    </location>
</feature>
<evidence type="ECO:0000313" key="3">
    <source>
        <dbReference type="EMBL" id="MPY41308.1"/>
    </source>
</evidence>
<keyword evidence="4" id="KW-1185">Reference proteome</keyword>
<organism evidence="3 4">
    <name type="scientific">Streptomyces phyllanthi</name>
    <dbReference type="NCBI Taxonomy" id="1803180"/>
    <lineage>
        <taxon>Bacteria</taxon>
        <taxon>Bacillati</taxon>
        <taxon>Actinomycetota</taxon>
        <taxon>Actinomycetes</taxon>
        <taxon>Kitasatosporales</taxon>
        <taxon>Streptomycetaceae</taxon>
        <taxon>Streptomyces</taxon>
    </lineage>
</organism>
<keyword evidence="2" id="KW-1133">Transmembrane helix</keyword>
<gene>
    <name evidence="3" type="ORF">FNH04_15735</name>
</gene>
<feature type="transmembrane region" description="Helical" evidence="2">
    <location>
        <begin position="114"/>
        <end position="134"/>
    </location>
</feature>
<feature type="compositionally biased region" description="Low complexity" evidence="1">
    <location>
        <begin position="42"/>
        <end position="51"/>
    </location>
</feature>
<keyword evidence="2" id="KW-0812">Transmembrane</keyword>
<proteinExistence type="predicted"/>
<dbReference type="EMBL" id="VJZE01000090">
    <property type="protein sequence ID" value="MPY41308.1"/>
    <property type="molecule type" value="Genomic_DNA"/>
</dbReference>
<dbReference type="AlphaFoldDB" id="A0A5N8W4N7"/>
<evidence type="ECO:0000313" key="4">
    <source>
        <dbReference type="Proteomes" id="UP000326979"/>
    </source>
</evidence>
<feature type="compositionally biased region" description="Acidic residues" evidence="1">
    <location>
        <begin position="20"/>
        <end position="41"/>
    </location>
</feature>
<reference evidence="3 4" key="1">
    <citation type="submission" date="2019-07" db="EMBL/GenBank/DDBJ databases">
        <title>New species of Amycolatopsis and Streptomyces.</title>
        <authorList>
            <person name="Duangmal K."/>
            <person name="Teo W.F.A."/>
            <person name="Lipun K."/>
        </authorList>
    </citation>
    <scope>NUCLEOTIDE SEQUENCE [LARGE SCALE GENOMIC DNA]</scope>
    <source>
        <strain evidence="3 4">TISTR 2346</strain>
    </source>
</reference>
<feature type="transmembrane region" description="Helical" evidence="2">
    <location>
        <begin position="154"/>
        <end position="171"/>
    </location>
</feature>
<name>A0A5N8W4N7_9ACTN</name>